<gene>
    <name evidence="3" type="ORF">GCM10009838_05080</name>
</gene>
<sequence length="280" mass="29245">MTAATTTAGPTGPTPEAGRAGFDSVVASEWMKLRTVRSTFWTLITLFAGSAGISFLICLAAADQYAKDLAAGKTDASPDIVMLGLAFVGQIAAYVLGVMSISSEYTTGGIRTTLTAMPRRTEILVAKAILLVALVFVVGLAAAFACFYLGNIPLQAKHVGVSLSDPGVVRGIFGGGLYVAGLSVFGLAMGFLLRHTAGAITIGLALIFIIGGLVQLIPGAIGRWLYKVMPGNAGSQITQFGERSHNANKSFAPWTGFTVFILEVLVLLIIGAILFERRDA</sequence>
<feature type="transmembrane region" description="Helical" evidence="2">
    <location>
        <begin position="124"/>
        <end position="150"/>
    </location>
</feature>
<dbReference type="EMBL" id="BAAAQM010000002">
    <property type="protein sequence ID" value="GAA1952881.1"/>
    <property type="molecule type" value="Genomic_DNA"/>
</dbReference>
<keyword evidence="2" id="KW-1133">Transmembrane helix</keyword>
<evidence type="ECO:0000313" key="3">
    <source>
        <dbReference type="EMBL" id="GAA1952881.1"/>
    </source>
</evidence>
<keyword evidence="2" id="KW-0812">Transmembrane</keyword>
<feature type="transmembrane region" description="Helical" evidence="2">
    <location>
        <begin position="82"/>
        <end position="103"/>
    </location>
</feature>
<dbReference type="Proteomes" id="UP001499854">
    <property type="component" value="Unassembled WGS sequence"/>
</dbReference>
<proteinExistence type="predicted"/>
<dbReference type="Pfam" id="PF12679">
    <property type="entry name" value="ABC2_membrane_2"/>
    <property type="match status" value="1"/>
</dbReference>
<comment type="caution">
    <text evidence="3">The sequence shown here is derived from an EMBL/GenBank/DDBJ whole genome shotgun (WGS) entry which is preliminary data.</text>
</comment>
<evidence type="ECO:0000256" key="2">
    <source>
        <dbReference type="SAM" id="Phobius"/>
    </source>
</evidence>
<organism evidence="3 4">
    <name type="scientific">Catenulispora subtropica</name>
    <dbReference type="NCBI Taxonomy" id="450798"/>
    <lineage>
        <taxon>Bacteria</taxon>
        <taxon>Bacillati</taxon>
        <taxon>Actinomycetota</taxon>
        <taxon>Actinomycetes</taxon>
        <taxon>Catenulisporales</taxon>
        <taxon>Catenulisporaceae</taxon>
        <taxon>Catenulispora</taxon>
    </lineage>
</organism>
<evidence type="ECO:0000313" key="4">
    <source>
        <dbReference type="Proteomes" id="UP001499854"/>
    </source>
</evidence>
<keyword evidence="4" id="KW-1185">Reference proteome</keyword>
<feature type="transmembrane region" description="Helical" evidence="2">
    <location>
        <begin position="251"/>
        <end position="275"/>
    </location>
</feature>
<evidence type="ECO:0000256" key="1">
    <source>
        <dbReference type="SAM" id="MobiDB-lite"/>
    </source>
</evidence>
<accession>A0ABP5BUM3</accession>
<feature type="transmembrane region" description="Helical" evidence="2">
    <location>
        <begin position="200"/>
        <end position="221"/>
    </location>
</feature>
<feature type="transmembrane region" description="Helical" evidence="2">
    <location>
        <begin position="40"/>
        <end position="62"/>
    </location>
</feature>
<protein>
    <submittedName>
        <fullName evidence="3">ABC transporter permease subunit</fullName>
    </submittedName>
</protein>
<dbReference type="RefSeq" id="WP_344655246.1">
    <property type="nucleotide sequence ID" value="NZ_BAAAQM010000002.1"/>
</dbReference>
<feature type="region of interest" description="Disordered" evidence="1">
    <location>
        <begin position="1"/>
        <end position="20"/>
    </location>
</feature>
<keyword evidence="2" id="KW-0472">Membrane</keyword>
<reference evidence="4" key="1">
    <citation type="journal article" date="2019" name="Int. J. Syst. Evol. Microbiol.">
        <title>The Global Catalogue of Microorganisms (GCM) 10K type strain sequencing project: providing services to taxonomists for standard genome sequencing and annotation.</title>
        <authorList>
            <consortium name="The Broad Institute Genomics Platform"/>
            <consortium name="The Broad Institute Genome Sequencing Center for Infectious Disease"/>
            <person name="Wu L."/>
            <person name="Ma J."/>
        </authorList>
    </citation>
    <scope>NUCLEOTIDE SEQUENCE [LARGE SCALE GENOMIC DNA]</scope>
    <source>
        <strain evidence="4">JCM 16013</strain>
    </source>
</reference>
<name>A0ABP5BUM3_9ACTN</name>
<feature type="transmembrane region" description="Helical" evidence="2">
    <location>
        <begin position="170"/>
        <end position="193"/>
    </location>
</feature>